<organism evidence="3 6">
    <name type="scientific">Rouxiella silvae</name>
    <dbReference type="NCBI Taxonomy" id="1646373"/>
    <lineage>
        <taxon>Bacteria</taxon>
        <taxon>Pseudomonadati</taxon>
        <taxon>Pseudomonadota</taxon>
        <taxon>Gammaproteobacteria</taxon>
        <taxon>Enterobacterales</taxon>
        <taxon>Yersiniaceae</taxon>
        <taxon>Rouxiella</taxon>
    </lineage>
</organism>
<dbReference type="InterPro" id="IPR019638">
    <property type="entry name" value="DUF2502"/>
</dbReference>
<keyword evidence="5" id="KW-1185">Reference proteome</keyword>
<evidence type="ECO:0000313" key="6">
    <source>
        <dbReference type="Proteomes" id="UP000705283"/>
    </source>
</evidence>
<dbReference type="RefSeq" id="WP_084984482.1">
    <property type="nucleotide sequence ID" value="NZ_CBCSCF010000008.1"/>
</dbReference>
<dbReference type="Proteomes" id="UP000192722">
    <property type="component" value="Unassembled WGS sequence"/>
</dbReference>
<sequence length="173" mass="18007">MKTLPVVKIALGALLFGLLPATMPAHADGISISVPGLSINIGSRDNRGYYWDGYDWRSPYWWQHRNEYYGHRNDRGYYWDGGRWRDGGWWNNHRNDRPGPRPDFHGGPNYGHGGPGGPGPDRGHGGGGYGGHGGGGGQGGGGGHGGGGGQGGGQGGGGGQYRPPQGGPGGNNH</sequence>
<dbReference type="AlphaFoldDB" id="A0AA40X0W0"/>
<reference evidence="4" key="1">
    <citation type="submission" date="2016-12" db="EMBL/GenBank/DDBJ databases">
        <authorList>
            <person name="Le Fleche-Mateos A."/>
        </authorList>
    </citation>
    <scope>NUCLEOTIDE SEQUENCE</scope>
    <source>
        <strain evidence="4">213</strain>
    </source>
</reference>
<evidence type="ECO:0000313" key="5">
    <source>
        <dbReference type="Proteomes" id="UP000192722"/>
    </source>
</evidence>
<keyword evidence="2" id="KW-0732">Signal</keyword>
<reference evidence="3" key="3">
    <citation type="submission" date="2020-11" db="EMBL/GenBank/DDBJ databases">
        <authorList>
            <person name="Lee S.D."/>
        </authorList>
    </citation>
    <scope>NUCLEOTIDE SEQUENCE</scope>
    <source>
        <strain evidence="3">SAP-2</strain>
    </source>
</reference>
<name>A0AA40X0W0_9GAMM</name>
<feature type="compositionally biased region" description="Gly residues" evidence="1">
    <location>
        <begin position="108"/>
        <end position="160"/>
    </location>
</feature>
<dbReference type="EMBL" id="MRWD01000087">
    <property type="protein sequence ID" value="ORJ18824.1"/>
    <property type="molecule type" value="Genomic_DNA"/>
</dbReference>
<evidence type="ECO:0000256" key="2">
    <source>
        <dbReference type="SAM" id="SignalP"/>
    </source>
</evidence>
<dbReference type="Pfam" id="PF10697">
    <property type="entry name" value="DUF2502"/>
    <property type="match status" value="1"/>
</dbReference>
<evidence type="ECO:0000313" key="4">
    <source>
        <dbReference type="EMBL" id="ORJ18824.1"/>
    </source>
</evidence>
<feature type="region of interest" description="Disordered" evidence="1">
    <location>
        <begin position="100"/>
        <end position="173"/>
    </location>
</feature>
<comment type="caution">
    <text evidence="3">The sequence shown here is derived from an EMBL/GenBank/DDBJ whole genome shotgun (WGS) entry which is preliminary data.</text>
</comment>
<reference evidence="3" key="4">
    <citation type="submission" date="2022-09" db="EMBL/GenBank/DDBJ databases">
        <title>Rouxiella aceris sp. nov., isolated from tree sap and emended description of the genus Rhouxiella.</title>
        <authorList>
            <person name="Kim I.S."/>
        </authorList>
    </citation>
    <scope>NUCLEOTIDE SEQUENCE</scope>
    <source>
        <strain evidence="3">SAP-2</strain>
    </source>
</reference>
<feature type="chain" id="PRO_5041424568" evidence="2">
    <location>
        <begin position="28"/>
        <end position="173"/>
    </location>
</feature>
<proteinExistence type="predicted"/>
<dbReference type="EMBL" id="JADMKS010000003">
    <property type="protein sequence ID" value="MBF6636708.1"/>
    <property type="molecule type" value="Genomic_DNA"/>
</dbReference>
<gene>
    <name evidence="4" type="ORF">BS639_23330</name>
    <name evidence="3" type="ORF">ITX54_08570</name>
</gene>
<evidence type="ECO:0000313" key="3">
    <source>
        <dbReference type="EMBL" id="MBF6636708.1"/>
    </source>
</evidence>
<protein>
    <submittedName>
        <fullName evidence="3">DUF2502 domain-containing protein</fullName>
    </submittedName>
</protein>
<accession>A0AA40X0W0</accession>
<feature type="signal peptide" evidence="2">
    <location>
        <begin position="1"/>
        <end position="27"/>
    </location>
</feature>
<reference evidence="4 5" key="2">
    <citation type="journal article" date="2017" name="Int. J. Syst. Evol. Microbiol.">
        <title>Rouxiella badensis sp. nov. and Rouxiella silvae sp. nov. isolated from peat bog soil in Germany and emendation of the genus description.</title>
        <authorList>
            <person name="Le Fleche-Mateos A."/>
            <person name="Kugler J.H."/>
            <person name="Hansen S.H."/>
            <person name="Syldatk C."/>
            <person name="Hausmann R."/>
            <person name="Lomprez F."/>
            <person name="Vandenbogaert M."/>
            <person name="Manuguerra J.C."/>
            <person name="Grimont P.A."/>
        </authorList>
    </citation>
    <scope>NUCLEOTIDE SEQUENCE [LARGE SCALE GENOMIC DNA]</scope>
    <source>
        <strain evidence="4 5">213</strain>
    </source>
</reference>
<dbReference type="Proteomes" id="UP000705283">
    <property type="component" value="Unassembled WGS sequence"/>
</dbReference>
<evidence type="ECO:0000256" key="1">
    <source>
        <dbReference type="SAM" id="MobiDB-lite"/>
    </source>
</evidence>